<feature type="binding site" evidence="3">
    <location>
        <position position="270"/>
    </location>
    <ligand>
        <name>a divalent metal cation</name>
        <dbReference type="ChEBI" id="CHEBI:60240"/>
    </ligand>
</feature>
<dbReference type="InterPro" id="IPR011042">
    <property type="entry name" value="6-blade_b-propeller_TolB-like"/>
</dbReference>
<dbReference type="PROSITE" id="PS51257">
    <property type="entry name" value="PROKAR_LIPOPROTEIN"/>
    <property type="match status" value="1"/>
</dbReference>
<organism evidence="6 7">
    <name type="scientific">OM182 bacterium MED-G28</name>
    <dbReference type="NCBI Taxonomy" id="1986256"/>
    <lineage>
        <taxon>Bacteria</taxon>
        <taxon>Pseudomonadati</taxon>
        <taxon>Pseudomonadota</taxon>
        <taxon>Gammaproteobacteria</taxon>
        <taxon>OMG group</taxon>
        <taxon>OM182 clade</taxon>
    </lineage>
</organism>
<dbReference type="InterPro" id="IPR013658">
    <property type="entry name" value="SGL"/>
</dbReference>
<comment type="caution">
    <text evidence="6">The sequence shown here is derived from an EMBL/GenBank/DDBJ whole genome shotgun (WGS) entry which is preliminary data.</text>
</comment>
<evidence type="ECO:0000256" key="2">
    <source>
        <dbReference type="PIRSR" id="PIRSR605511-1"/>
    </source>
</evidence>
<keyword evidence="1" id="KW-0378">Hydrolase</keyword>
<feature type="active site" description="Proton donor/acceptor" evidence="2">
    <location>
        <position position="270"/>
    </location>
</feature>
<dbReference type="PRINTS" id="PR01790">
    <property type="entry name" value="SMP30FAMILY"/>
</dbReference>
<feature type="binding site" evidence="3">
    <location>
        <position position="163"/>
    </location>
    <ligand>
        <name>substrate</name>
    </ligand>
</feature>
<dbReference type="InterPro" id="IPR005511">
    <property type="entry name" value="SMP-30"/>
</dbReference>
<feature type="domain" description="SMP-30/Gluconolactonase/LRE-like region" evidence="5">
    <location>
        <begin position="66"/>
        <end position="323"/>
    </location>
</feature>
<dbReference type="Proteomes" id="UP000219329">
    <property type="component" value="Unassembled WGS sequence"/>
</dbReference>
<dbReference type="PANTHER" id="PTHR47572">
    <property type="entry name" value="LIPOPROTEIN-RELATED"/>
    <property type="match status" value="1"/>
</dbReference>
<keyword evidence="3" id="KW-0479">Metal-binding</keyword>
<dbReference type="Gene3D" id="2.120.10.30">
    <property type="entry name" value="TolB, C-terminal domain"/>
    <property type="match status" value="1"/>
</dbReference>
<evidence type="ECO:0000256" key="3">
    <source>
        <dbReference type="PIRSR" id="PIRSR605511-2"/>
    </source>
</evidence>
<dbReference type="SUPFAM" id="SSF63829">
    <property type="entry name" value="Calcium-dependent phosphotriesterase"/>
    <property type="match status" value="1"/>
</dbReference>
<evidence type="ECO:0000259" key="5">
    <source>
        <dbReference type="Pfam" id="PF08450"/>
    </source>
</evidence>
<feature type="chain" id="PRO_5012224489" evidence="4">
    <location>
        <begin position="22"/>
        <end position="339"/>
    </location>
</feature>
<keyword evidence="3" id="KW-0862">Zinc</keyword>
<dbReference type="GO" id="GO:0016787">
    <property type="term" value="F:hydrolase activity"/>
    <property type="evidence" value="ECO:0007669"/>
    <property type="project" value="UniProtKB-KW"/>
</dbReference>
<name>A0A2A5WCG5_9GAMM</name>
<evidence type="ECO:0000256" key="1">
    <source>
        <dbReference type="ARBA" id="ARBA00022801"/>
    </source>
</evidence>
<feature type="binding site" evidence="3">
    <location>
        <position position="218"/>
    </location>
    <ligand>
        <name>a divalent metal cation</name>
        <dbReference type="ChEBI" id="CHEBI:60240"/>
    </ligand>
</feature>
<dbReference type="AlphaFoldDB" id="A0A2A5WCG5"/>
<feature type="binding site" evidence="3">
    <location>
        <position position="186"/>
    </location>
    <ligand>
        <name>substrate</name>
    </ligand>
</feature>
<reference evidence="6 7" key="1">
    <citation type="submission" date="2017-08" db="EMBL/GenBank/DDBJ databases">
        <title>Fine stratification of microbial communities through a metagenomic profile of the photic zone.</title>
        <authorList>
            <person name="Haro-Moreno J.M."/>
            <person name="Lopez-Perez M."/>
            <person name="De La Torre J."/>
            <person name="Picazo A."/>
            <person name="Camacho A."/>
            <person name="Rodriguez-Valera F."/>
        </authorList>
    </citation>
    <scope>NUCLEOTIDE SEQUENCE [LARGE SCALE GENOMIC DNA]</scope>
    <source>
        <strain evidence="6">MED-G28</strain>
    </source>
</reference>
<dbReference type="PANTHER" id="PTHR47572:SF4">
    <property type="entry name" value="LACTONASE DRP35"/>
    <property type="match status" value="1"/>
</dbReference>
<gene>
    <name evidence="6" type="ORF">CNF02_06270</name>
</gene>
<feature type="signal peptide" evidence="4">
    <location>
        <begin position="1"/>
        <end position="21"/>
    </location>
</feature>
<dbReference type="EMBL" id="NTJZ01000005">
    <property type="protein sequence ID" value="PDH33958.1"/>
    <property type="molecule type" value="Genomic_DNA"/>
</dbReference>
<feature type="binding site" evidence="3">
    <location>
        <position position="68"/>
    </location>
    <ligand>
        <name>a divalent metal cation</name>
        <dbReference type="ChEBI" id="CHEBI:60240"/>
    </ligand>
</feature>
<accession>A0A2A5WCG5</accession>
<evidence type="ECO:0000313" key="7">
    <source>
        <dbReference type="Proteomes" id="UP000219329"/>
    </source>
</evidence>
<keyword evidence="4" id="KW-0732">Signal</keyword>
<evidence type="ECO:0000256" key="4">
    <source>
        <dbReference type="SAM" id="SignalP"/>
    </source>
</evidence>
<sequence>MTCLKKLLSILLLGTAITACGGDNNSASGQFEIVDNAGTIEQVDPRFAALIPGDVNIQKLAEGFMFTEGPVWDRRNNQLYFSDVRGNAIYSWSEANGVAPFIQPVYEEESAHPSVGSNGLTLDSEGRLILMEHGYRRVSRLETDGSRTSLVDNYREMRLNSPNDVAWHSNGWMYFTDPSYGLEGLEDDPARELDYNGIYRLSPDGDIQLLERNQTRPNGIAFSADEQTLYVANSDANNKVWYAYSVLHGIIGNPRVFYDVNDQTATGAADGMKVDVNGNIFATGPGGVWVFDTEGTHLGTIKPDEVPANVAWGDDGSTLYMTARTGLYRVRLNTSGEIP</sequence>
<proteinExistence type="predicted"/>
<protein>
    <submittedName>
        <fullName evidence="6">Gluconolactonase</fullName>
    </submittedName>
</protein>
<dbReference type="Pfam" id="PF08450">
    <property type="entry name" value="SGL"/>
    <property type="match status" value="1"/>
</dbReference>
<evidence type="ECO:0000313" key="6">
    <source>
        <dbReference type="EMBL" id="PDH33958.1"/>
    </source>
</evidence>
<dbReference type="GO" id="GO:0046872">
    <property type="term" value="F:metal ion binding"/>
    <property type="evidence" value="ECO:0007669"/>
    <property type="project" value="UniProtKB-KW"/>
</dbReference>
<comment type="cofactor">
    <cofactor evidence="3">
        <name>Zn(2+)</name>
        <dbReference type="ChEBI" id="CHEBI:29105"/>
    </cofactor>
    <text evidence="3">Binds 1 divalent metal cation per subunit.</text>
</comment>
<dbReference type="InterPro" id="IPR051262">
    <property type="entry name" value="SMP-30/CGR1_Lactonase"/>
</dbReference>